<dbReference type="GO" id="GO:0009279">
    <property type="term" value="C:cell outer membrane"/>
    <property type="evidence" value="ECO:0007669"/>
    <property type="project" value="UniProtKB-SubCell"/>
</dbReference>
<protein>
    <submittedName>
        <fullName evidence="10">Outer membrane cobalamin receptor protein</fullName>
    </submittedName>
</protein>
<dbReference type="STRING" id="869213.GCA_000517085_04479"/>
<dbReference type="EMBL" id="BAMD01000001">
    <property type="protein sequence ID" value="GAF01470.1"/>
    <property type="molecule type" value="Genomic_DNA"/>
</dbReference>
<keyword evidence="4 8" id="KW-0812">Transmembrane</keyword>
<evidence type="ECO:0000256" key="5">
    <source>
        <dbReference type="ARBA" id="ARBA00023077"/>
    </source>
</evidence>
<feature type="domain" description="TonB-dependent receptor-like beta-barrel" evidence="9">
    <location>
        <begin position="13"/>
        <end position="515"/>
    </location>
</feature>
<reference evidence="10 11" key="1">
    <citation type="journal article" date="2014" name="Genome Announc.">
        <title>Draft Genome Sequence of Cytophaga fermentans JCM 21142T, a Facultative Anaerobe Isolated from Marine Mud.</title>
        <authorList>
            <person name="Starns D."/>
            <person name="Oshima K."/>
            <person name="Suda W."/>
            <person name="Iino T."/>
            <person name="Yuki M."/>
            <person name="Inoue J."/>
            <person name="Kitamura K."/>
            <person name="Iida T."/>
            <person name="Darby A."/>
            <person name="Hattori M."/>
            <person name="Ohkuma M."/>
        </authorList>
    </citation>
    <scope>NUCLEOTIDE SEQUENCE [LARGE SCALE GENOMIC DNA]</scope>
    <source>
        <strain evidence="10 11">JCM 21142</strain>
    </source>
</reference>
<dbReference type="NCBIfam" id="TIGR04056">
    <property type="entry name" value="OMP_RagA_SusC"/>
    <property type="match status" value="1"/>
</dbReference>
<evidence type="ECO:0000313" key="10">
    <source>
        <dbReference type="EMBL" id="GAF01470.1"/>
    </source>
</evidence>
<dbReference type="SUPFAM" id="SSF56935">
    <property type="entry name" value="Porins"/>
    <property type="match status" value="1"/>
</dbReference>
<keyword evidence="10" id="KW-0675">Receptor</keyword>
<evidence type="ECO:0000256" key="4">
    <source>
        <dbReference type="ARBA" id="ARBA00022692"/>
    </source>
</evidence>
<evidence type="ECO:0000259" key="9">
    <source>
        <dbReference type="Pfam" id="PF00593"/>
    </source>
</evidence>
<dbReference type="RefSeq" id="WP_200871171.1">
    <property type="nucleotide sequence ID" value="NZ_BAMD01000001.1"/>
</dbReference>
<comment type="similarity">
    <text evidence="8">Belongs to the TonB-dependent receptor family.</text>
</comment>
<dbReference type="Gene3D" id="2.40.170.20">
    <property type="entry name" value="TonB-dependent receptor, beta-barrel domain"/>
    <property type="match status" value="1"/>
</dbReference>
<keyword evidence="7 8" id="KW-0998">Cell outer membrane</keyword>
<dbReference type="InterPro" id="IPR039426">
    <property type="entry name" value="TonB-dep_rcpt-like"/>
</dbReference>
<gene>
    <name evidence="10" type="ORF">JCM21142_78</name>
</gene>
<sequence>MEGNYFDGVAYIDNWQSEDILSETFATYKNDFGVHKLDVMAGHSYKNYVSRSSQLKAKGFVNEALLNENMSAGDPESNELSNDKIKTQLLSFYSRVNYSFKNKYLFTGTVRADGSSKFGENNKWGYFPSAAISWKAHEEPFIQSLGVFQELKARLSYGVSGNQGISAYQTLSRYGIENYYDQGQWKTVIGPGYISGQYGPDYRYNYWSGIPNKDLKWESTTQLNFGLDMAFFQRRLRATVDLYSKETNDLLRQKFLPLSSSYSRIWVNDGTILNKGVEVSLEGNIISGKDVSLTSNLMLSVNRNEVQDLGNSAAMGLLKDSNTGMEYEFQGEGFDTFGMATANIYAVGEPLNVFYGYKTNGIIQSEEEGLAAGLTGDMALPGEFKYVDINEDGVFDEEDRTIIGDPNPDFIASLGLDFTYKNFDISLFFNGVFGNDIFYPGKLDQANIMPLRWTMDHPTNDYPKLKSIRDLRLSDWFIEDGSFVRIQNMTVGYRFNVDDISFISKARLYLNATNLYTFTFSDFTGYDPEVGLDGIYWGGYPRTRNVTLGLNVTF</sequence>
<name>W7XTY3_9BACT</name>
<evidence type="ECO:0000256" key="1">
    <source>
        <dbReference type="ARBA" id="ARBA00004571"/>
    </source>
</evidence>
<keyword evidence="11" id="KW-1185">Reference proteome</keyword>
<dbReference type="AlphaFoldDB" id="W7XTY3"/>
<evidence type="ECO:0000256" key="3">
    <source>
        <dbReference type="ARBA" id="ARBA00022452"/>
    </source>
</evidence>
<evidence type="ECO:0000256" key="7">
    <source>
        <dbReference type="ARBA" id="ARBA00023237"/>
    </source>
</evidence>
<evidence type="ECO:0000256" key="6">
    <source>
        <dbReference type="ARBA" id="ARBA00023136"/>
    </source>
</evidence>
<dbReference type="Pfam" id="PF00593">
    <property type="entry name" value="TonB_dep_Rec_b-barrel"/>
    <property type="match status" value="1"/>
</dbReference>
<evidence type="ECO:0000256" key="8">
    <source>
        <dbReference type="PROSITE-ProRule" id="PRU01360"/>
    </source>
</evidence>
<keyword evidence="5" id="KW-0798">TonB box</keyword>
<keyword evidence="2 8" id="KW-0813">Transport</keyword>
<dbReference type="eggNOG" id="COG1629">
    <property type="taxonomic scope" value="Bacteria"/>
</dbReference>
<organism evidence="10 11">
    <name type="scientific">Saccharicrinis fermentans DSM 9555 = JCM 21142</name>
    <dbReference type="NCBI Taxonomy" id="869213"/>
    <lineage>
        <taxon>Bacteria</taxon>
        <taxon>Pseudomonadati</taxon>
        <taxon>Bacteroidota</taxon>
        <taxon>Bacteroidia</taxon>
        <taxon>Marinilabiliales</taxon>
        <taxon>Marinilabiliaceae</taxon>
        <taxon>Saccharicrinis</taxon>
    </lineage>
</organism>
<dbReference type="InterPro" id="IPR036942">
    <property type="entry name" value="Beta-barrel_TonB_sf"/>
</dbReference>
<dbReference type="Proteomes" id="UP000019402">
    <property type="component" value="Unassembled WGS sequence"/>
</dbReference>
<comment type="caution">
    <text evidence="10">The sequence shown here is derived from an EMBL/GenBank/DDBJ whole genome shotgun (WGS) entry which is preliminary data.</text>
</comment>
<evidence type="ECO:0000313" key="11">
    <source>
        <dbReference type="Proteomes" id="UP000019402"/>
    </source>
</evidence>
<dbReference type="PROSITE" id="PS52016">
    <property type="entry name" value="TONB_DEPENDENT_REC_3"/>
    <property type="match status" value="1"/>
</dbReference>
<keyword evidence="6 8" id="KW-0472">Membrane</keyword>
<accession>W7XTY3</accession>
<comment type="subcellular location">
    <subcellularLocation>
        <location evidence="1 8">Cell outer membrane</location>
        <topology evidence="1 8">Multi-pass membrane protein</topology>
    </subcellularLocation>
</comment>
<dbReference type="InterPro" id="IPR023996">
    <property type="entry name" value="TonB-dep_OMP_SusC/RagA"/>
</dbReference>
<dbReference type="InterPro" id="IPR000531">
    <property type="entry name" value="Beta-barrel_TonB"/>
</dbReference>
<evidence type="ECO:0000256" key="2">
    <source>
        <dbReference type="ARBA" id="ARBA00022448"/>
    </source>
</evidence>
<proteinExistence type="inferred from homology"/>
<keyword evidence="3 8" id="KW-1134">Transmembrane beta strand</keyword>